<dbReference type="Gene3D" id="2.30.30.40">
    <property type="entry name" value="SH3 Domains"/>
    <property type="match status" value="1"/>
</dbReference>
<dbReference type="AlphaFoldDB" id="A0AAE9JRC3"/>
<gene>
    <name evidence="5" type="ORF">L5515_016484</name>
</gene>
<evidence type="ECO:0000256" key="3">
    <source>
        <dbReference type="SAM" id="Coils"/>
    </source>
</evidence>
<dbReference type="SMART" id="SM00326">
    <property type="entry name" value="SH3"/>
    <property type="match status" value="1"/>
</dbReference>
<dbReference type="PROSITE" id="PS50002">
    <property type="entry name" value="SH3"/>
    <property type="match status" value="1"/>
</dbReference>
<evidence type="ECO:0000313" key="5">
    <source>
        <dbReference type="EMBL" id="UMM39405.1"/>
    </source>
</evidence>
<protein>
    <recommendedName>
        <fullName evidence="4">SH3 domain-containing protein</fullName>
    </recommendedName>
</protein>
<accession>A0AAE9JRC3</accession>
<keyword evidence="1 2" id="KW-0728">SH3 domain</keyword>
<proteinExistence type="predicted"/>
<sequence>MELETPPLLPHFACPMYFVLAAKKQLMQSATDEFFYHSNIPPEPAPIPAQTLEINGHKYVLNQRFKSIKIVSHRYSPVIPMSVDEQAVPPEITPSMAANIPQLVHDQLASQFLPASKNLGQAGMHLLKTYYMFQEAMSQYCDATHKLIMSADTAGHKSKQEARELSKVFKQFVLGVTAHQKVITEFEALAHKVHDYSNKEKEKLKAEYSEYKAKEKKLMKRKNGETEADITAFHRKEAASWAKQQELRYKFFNDKLHSWINGYVEIGKLFQAEGLLADPVVGGVVAGAAVVAQPEQSEHHKEHNHDWHHEMHQEAAVVVAEEAKEKAEEKVDEAVGDSRSNSTSSVATTLEELPRRDTVDATGVTLVRNYKRQSIEIDPIPHRPQPAPRPVSTYIAPAPVPPPKPTVEHPQYAPIPARHDEHQYAHLHRPVVAEQVPLQPVNSAPGGGRRPGSSIPGAVNVFGFASNAQPKVSYTPIQNGTPYQVVTSDYIRVGRVVDNPVTEEQMNAKKFHVDASYVPMASPSHQPQHHQQHSRTETNDISVPSYFNPSQYGSILIVNDDFNASSGEQMTVNRGDKVILLKCGSRGWVFVRDSISNRTGWVPEPYVNP</sequence>
<evidence type="ECO:0000313" key="6">
    <source>
        <dbReference type="Proteomes" id="UP000829354"/>
    </source>
</evidence>
<dbReference type="InterPro" id="IPR036028">
    <property type="entry name" value="SH3-like_dom_sf"/>
</dbReference>
<dbReference type="Pfam" id="PF00018">
    <property type="entry name" value="SH3_1"/>
    <property type="match status" value="1"/>
</dbReference>
<organism evidence="5 6">
    <name type="scientific">Caenorhabditis briggsae</name>
    <dbReference type="NCBI Taxonomy" id="6238"/>
    <lineage>
        <taxon>Eukaryota</taxon>
        <taxon>Metazoa</taxon>
        <taxon>Ecdysozoa</taxon>
        <taxon>Nematoda</taxon>
        <taxon>Chromadorea</taxon>
        <taxon>Rhabditida</taxon>
        <taxon>Rhabditina</taxon>
        <taxon>Rhabditomorpha</taxon>
        <taxon>Rhabditoidea</taxon>
        <taxon>Rhabditidae</taxon>
        <taxon>Peloderinae</taxon>
        <taxon>Caenorhabditis</taxon>
    </lineage>
</organism>
<dbReference type="Proteomes" id="UP000829354">
    <property type="component" value="Chromosome X"/>
</dbReference>
<evidence type="ECO:0000256" key="2">
    <source>
        <dbReference type="PROSITE-ProRule" id="PRU00192"/>
    </source>
</evidence>
<feature type="coiled-coil region" evidence="3">
    <location>
        <begin position="194"/>
        <end position="221"/>
    </location>
</feature>
<evidence type="ECO:0000256" key="1">
    <source>
        <dbReference type="ARBA" id="ARBA00022443"/>
    </source>
</evidence>
<evidence type="ECO:0000259" key="4">
    <source>
        <dbReference type="PROSITE" id="PS50002"/>
    </source>
</evidence>
<dbReference type="EMBL" id="CP092625">
    <property type="protein sequence ID" value="UMM39405.1"/>
    <property type="molecule type" value="Genomic_DNA"/>
</dbReference>
<feature type="domain" description="SH3" evidence="4">
    <location>
        <begin position="551"/>
        <end position="609"/>
    </location>
</feature>
<dbReference type="InterPro" id="IPR001452">
    <property type="entry name" value="SH3_domain"/>
</dbReference>
<reference evidence="5 6" key="1">
    <citation type="submission" date="2022-04" db="EMBL/GenBank/DDBJ databases">
        <title>Chromosome-level reference genomes for two strains of Caenorhabditis briggsae: an improved platform for comparative genomics.</title>
        <authorList>
            <person name="Stevens L."/>
            <person name="Andersen E."/>
        </authorList>
    </citation>
    <scope>NUCLEOTIDE SEQUENCE [LARGE SCALE GENOMIC DNA]</scope>
    <source>
        <strain evidence="5">VX34</strain>
        <tissue evidence="5">Whole-organism</tissue>
    </source>
</reference>
<keyword evidence="6" id="KW-1185">Reference proteome</keyword>
<dbReference type="SUPFAM" id="SSF50044">
    <property type="entry name" value="SH3-domain"/>
    <property type="match status" value="1"/>
</dbReference>
<name>A0AAE9JRC3_CAEBR</name>
<keyword evidence="3" id="KW-0175">Coiled coil</keyword>